<sequence length="477" mass="54152">MKGNQFMGRPQESCHRRRERRIQCDKKRPGCKACGEKFLDCPGYRPPVSLEFKDESLLAARKVQARKRKQSTKENATRLRAESEFPANARQKHHAETPFWDSLVSSDLYHFHLPMRDVALSCFVTKCIQGTLLSELHPLYADVLPGSPLSFALYAPALAWLAIDSGQPGLMALAHSQYCQAVRRTKQALSNPKEYLTDDTLASVLHLGLFEMISFDESTVQASWCAHRFGALEMVKLRGIEQLNTHVGRELYVAVLVGIRTICVRRQTKLPQWVMEFESKASKILDAHPIYHIRRILDDFADIQLRQSICTSFNTEIINQCLQLDEAISTIYGYELIAPPVGAVPADTHVILKTRRLNMLRIIRLQLYCWIQEHISPLGPVLQTTSSEIDAQLSRRAYETMKAIATAILESAQQFLTPCVTLNSRFMIFYLYTIVQQPLLPDQLRTRASELIRFIGKEGKIPEALRATERLAIAGLS</sequence>
<dbReference type="EMBL" id="KZ613959">
    <property type="protein sequence ID" value="PMD32510.1"/>
    <property type="molecule type" value="Genomic_DNA"/>
</dbReference>
<evidence type="ECO:0000313" key="2">
    <source>
        <dbReference type="EMBL" id="PMD32510.1"/>
    </source>
</evidence>
<proteinExistence type="predicted"/>
<protein>
    <recommendedName>
        <fullName evidence="4">Zn(2)-C6 fungal-type domain-containing protein</fullName>
    </recommendedName>
</protein>
<dbReference type="AlphaFoldDB" id="A0A2J6R1W6"/>
<organism evidence="2 3">
    <name type="scientific">Hyaloscypha variabilis (strain UAMH 11265 / GT02V1 / F)</name>
    <name type="common">Meliniomyces variabilis</name>
    <dbReference type="NCBI Taxonomy" id="1149755"/>
    <lineage>
        <taxon>Eukaryota</taxon>
        <taxon>Fungi</taxon>
        <taxon>Dikarya</taxon>
        <taxon>Ascomycota</taxon>
        <taxon>Pezizomycotina</taxon>
        <taxon>Leotiomycetes</taxon>
        <taxon>Helotiales</taxon>
        <taxon>Hyaloscyphaceae</taxon>
        <taxon>Hyaloscypha</taxon>
        <taxon>Hyaloscypha variabilis</taxon>
    </lineage>
</organism>
<accession>A0A2J6R1W6</accession>
<gene>
    <name evidence="2" type="ORF">L207DRAFT_640266</name>
</gene>
<keyword evidence="3" id="KW-1185">Reference proteome</keyword>
<dbReference type="Proteomes" id="UP000235786">
    <property type="component" value="Unassembled WGS sequence"/>
</dbReference>
<dbReference type="OrthoDB" id="5429770at2759"/>
<evidence type="ECO:0000256" key="1">
    <source>
        <dbReference type="SAM" id="MobiDB-lite"/>
    </source>
</evidence>
<reference evidence="2 3" key="1">
    <citation type="submission" date="2016-04" db="EMBL/GenBank/DDBJ databases">
        <title>A degradative enzymes factory behind the ericoid mycorrhizal symbiosis.</title>
        <authorList>
            <consortium name="DOE Joint Genome Institute"/>
            <person name="Martino E."/>
            <person name="Morin E."/>
            <person name="Grelet G."/>
            <person name="Kuo A."/>
            <person name="Kohler A."/>
            <person name="Daghino S."/>
            <person name="Barry K."/>
            <person name="Choi C."/>
            <person name="Cichocki N."/>
            <person name="Clum A."/>
            <person name="Copeland A."/>
            <person name="Hainaut M."/>
            <person name="Haridas S."/>
            <person name="Labutti K."/>
            <person name="Lindquist E."/>
            <person name="Lipzen A."/>
            <person name="Khouja H.-R."/>
            <person name="Murat C."/>
            <person name="Ohm R."/>
            <person name="Olson A."/>
            <person name="Spatafora J."/>
            <person name="Veneault-Fourrey C."/>
            <person name="Henrissat B."/>
            <person name="Grigoriev I."/>
            <person name="Martin F."/>
            <person name="Perotto S."/>
        </authorList>
    </citation>
    <scope>NUCLEOTIDE SEQUENCE [LARGE SCALE GENOMIC DNA]</scope>
    <source>
        <strain evidence="2 3">F</strain>
    </source>
</reference>
<dbReference type="InterPro" id="IPR053175">
    <property type="entry name" value="DHMBA_Reg_Transcription_Factor"/>
</dbReference>
<feature type="compositionally biased region" description="Basic and acidic residues" evidence="1">
    <location>
        <begin position="71"/>
        <end position="83"/>
    </location>
</feature>
<feature type="region of interest" description="Disordered" evidence="1">
    <location>
        <begin position="65"/>
        <end position="88"/>
    </location>
</feature>
<evidence type="ECO:0008006" key="4">
    <source>
        <dbReference type="Google" id="ProtNLM"/>
    </source>
</evidence>
<name>A0A2J6R1W6_HYAVF</name>
<evidence type="ECO:0000313" key="3">
    <source>
        <dbReference type="Proteomes" id="UP000235786"/>
    </source>
</evidence>
<dbReference type="PANTHER" id="PTHR38791">
    <property type="entry name" value="ZN(II)2CYS6 TRANSCRIPTION FACTOR (EUROFUNG)-RELATED-RELATED"/>
    <property type="match status" value="1"/>
</dbReference>